<dbReference type="EMBL" id="ML986674">
    <property type="protein sequence ID" value="KAF2260731.1"/>
    <property type="molecule type" value="Genomic_DNA"/>
</dbReference>
<dbReference type="AlphaFoldDB" id="A0A9P4K270"/>
<organism evidence="2 3">
    <name type="scientific">Lojkania enalia</name>
    <dbReference type="NCBI Taxonomy" id="147567"/>
    <lineage>
        <taxon>Eukaryota</taxon>
        <taxon>Fungi</taxon>
        <taxon>Dikarya</taxon>
        <taxon>Ascomycota</taxon>
        <taxon>Pezizomycotina</taxon>
        <taxon>Dothideomycetes</taxon>
        <taxon>Pleosporomycetidae</taxon>
        <taxon>Pleosporales</taxon>
        <taxon>Pleosporales incertae sedis</taxon>
        <taxon>Lojkania</taxon>
    </lineage>
</organism>
<evidence type="ECO:0000313" key="2">
    <source>
        <dbReference type="EMBL" id="KAF2260731.1"/>
    </source>
</evidence>
<gene>
    <name evidence="2" type="ORF">CC78DRAFT_547268</name>
</gene>
<name>A0A9P4K270_9PLEO</name>
<dbReference type="OrthoDB" id="10515202at2759"/>
<reference evidence="3" key="1">
    <citation type="journal article" date="2020" name="Stud. Mycol.">
        <title>101 Dothideomycetes genomes: A test case for predicting lifestyles and emergence of pathogens.</title>
        <authorList>
            <person name="Haridas S."/>
            <person name="Albert R."/>
            <person name="Binder M."/>
            <person name="Bloem J."/>
            <person name="LaButti K."/>
            <person name="Salamov A."/>
            <person name="Andreopoulos B."/>
            <person name="Baker S."/>
            <person name="Barry K."/>
            <person name="Bills G."/>
            <person name="Bluhm B."/>
            <person name="Cannon C."/>
            <person name="Castanera R."/>
            <person name="Culley D."/>
            <person name="Daum C."/>
            <person name="Ezra D."/>
            <person name="Gonzalez J."/>
            <person name="Henrissat B."/>
            <person name="Kuo A."/>
            <person name="Liang C."/>
            <person name="Lipzen A."/>
            <person name="Lutzoni F."/>
            <person name="Magnuson J."/>
            <person name="Mondo S."/>
            <person name="Nolan M."/>
            <person name="Ohm R."/>
            <person name="Pangilinan J."/>
            <person name="Park H.-J."/>
            <person name="Ramirez L."/>
            <person name="Alfaro M."/>
            <person name="Sun H."/>
            <person name="Tritt A."/>
            <person name="Yoshinaga Y."/>
            <person name="Zwiers L.-H."/>
            <person name="Turgeon B."/>
            <person name="Goodwin S."/>
            <person name="Spatafora J."/>
            <person name="Crous P."/>
            <person name="Grigoriev I."/>
        </authorList>
    </citation>
    <scope>NUCLEOTIDE SEQUENCE [LARGE SCALE GENOMIC DNA]</scope>
    <source>
        <strain evidence="3">CBS 304.66</strain>
    </source>
</reference>
<sequence length="101" mass="11569">MATNQPSTSIEEQLKSGVTPNYVDPIPRESHFEVNDECRMRVVSERSVAGGKVHRIHEYRSFIVRDKSNSGSNWQYQLVDKLTGQPHKGEEWFPEGVLKDP</sequence>
<proteinExistence type="predicted"/>
<protein>
    <submittedName>
        <fullName evidence="2">Uncharacterized protein</fullName>
    </submittedName>
</protein>
<evidence type="ECO:0000256" key="1">
    <source>
        <dbReference type="SAM" id="MobiDB-lite"/>
    </source>
</evidence>
<accession>A0A9P4K270</accession>
<keyword evidence="3" id="KW-1185">Reference proteome</keyword>
<evidence type="ECO:0000313" key="3">
    <source>
        <dbReference type="Proteomes" id="UP000800093"/>
    </source>
</evidence>
<feature type="compositionally biased region" description="Polar residues" evidence="1">
    <location>
        <begin position="1"/>
        <end position="19"/>
    </location>
</feature>
<dbReference type="Proteomes" id="UP000800093">
    <property type="component" value="Unassembled WGS sequence"/>
</dbReference>
<comment type="caution">
    <text evidence="2">The sequence shown here is derived from an EMBL/GenBank/DDBJ whole genome shotgun (WGS) entry which is preliminary data.</text>
</comment>
<feature type="region of interest" description="Disordered" evidence="1">
    <location>
        <begin position="1"/>
        <end position="26"/>
    </location>
</feature>